<evidence type="ECO:0000313" key="5">
    <source>
        <dbReference type="Proteomes" id="UP001160390"/>
    </source>
</evidence>
<name>A0AA35MIN2_9HYPO</name>
<accession>A0AA35MIN2</accession>
<dbReference type="PANTHER" id="PTHR37534:SF24">
    <property type="entry name" value="MISCELLANEOUS ZN(II)2CYS6 TRANSCRIPTION FACTOR (EUROFUNG)-RELATED"/>
    <property type="match status" value="1"/>
</dbReference>
<keyword evidence="5" id="KW-1185">Reference proteome</keyword>
<dbReference type="GO" id="GO:0000976">
    <property type="term" value="F:transcription cis-regulatory region binding"/>
    <property type="evidence" value="ECO:0007669"/>
    <property type="project" value="TreeGrafter"/>
</dbReference>
<proteinExistence type="predicted"/>
<dbReference type="GO" id="GO:0003700">
    <property type="term" value="F:DNA-binding transcription factor activity"/>
    <property type="evidence" value="ECO:0007669"/>
    <property type="project" value="TreeGrafter"/>
</dbReference>
<dbReference type="EMBL" id="CABFNP030001288">
    <property type="protein sequence ID" value="CAI6097249.1"/>
    <property type="molecule type" value="Genomic_DNA"/>
</dbReference>
<dbReference type="AlphaFoldDB" id="A0AA35MIN2"/>
<keyword evidence="2" id="KW-0539">Nucleus</keyword>
<dbReference type="Pfam" id="PF11951">
    <property type="entry name" value="Fungal_trans_2"/>
    <property type="match status" value="1"/>
</dbReference>
<evidence type="ECO:0008006" key="6">
    <source>
        <dbReference type="Google" id="ProtNLM"/>
    </source>
</evidence>
<feature type="region of interest" description="Disordered" evidence="3">
    <location>
        <begin position="34"/>
        <end position="59"/>
    </location>
</feature>
<comment type="caution">
    <text evidence="4">The sequence shown here is derived from an EMBL/GenBank/DDBJ whole genome shotgun (WGS) entry which is preliminary data.</text>
</comment>
<gene>
    <name evidence="4" type="ORF">CCHLO57077_00014585</name>
</gene>
<protein>
    <recommendedName>
        <fullName evidence="6">C6 transcription factor</fullName>
    </recommendedName>
</protein>
<dbReference type="GO" id="GO:0005634">
    <property type="term" value="C:nucleus"/>
    <property type="evidence" value="ECO:0007669"/>
    <property type="project" value="UniProtKB-SubCell"/>
</dbReference>
<reference evidence="4" key="1">
    <citation type="submission" date="2023-01" db="EMBL/GenBank/DDBJ databases">
        <authorList>
            <person name="Piombo E."/>
        </authorList>
    </citation>
    <scope>NUCLEOTIDE SEQUENCE</scope>
</reference>
<organism evidence="4 5">
    <name type="scientific">Clonostachys chloroleuca</name>
    <dbReference type="NCBI Taxonomy" id="1926264"/>
    <lineage>
        <taxon>Eukaryota</taxon>
        <taxon>Fungi</taxon>
        <taxon>Dikarya</taxon>
        <taxon>Ascomycota</taxon>
        <taxon>Pezizomycotina</taxon>
        <taxon>Sordariomycetes</taxon>
        <taxon>Hypocreomycetidae</taxon>
        <taxon>Hypocreales</taxon>
        <taxon>Bionectriaceae</taxon>
        <taxon>Clonostachys</taxon>
    </lineage>
</organism>
<dbReference type="PANTHER" id="PTHR37534">
    <property type="entry name" value="TRANSCRIPTIONAL ACTIVATOR PROTEIN UGA3"/>
    <property type="match status" value="1"/>
</dbReference>
<evidence type="ECO:0000256" key="2">
    <source>
        <dbReference type="ARBA" id="ARBA00023242"/>
    </source>
</evidence>
<comment type="subcellular location">
    <subcellularLocation>
        <location evidence="1">Nucleus</location>
    </subcellularLocation>
</comment>
<dbReference type="GO" id="GO:0045944">
    <property type="term" value="P:positive regulation of transcription by RNA polymerase II"/>
    <property type="evidence" value="ECO:0007669"/>
    <property type="project" value="TreeGrafter"/>
</dbReference>
<evidence type="ECO:0000313" key="4">
    <source>
        <dbReference type="EMBL" id="CAI6097249.1"/>
    </source>
</evidence>
<dbReference type="Proteomes" id="UP001160390">
    <property type="component" value="Unassembled WGS sequence"/>
</dbReference>
<dbReference type="InterPro" id="IPR021858">
    <property type="entry name" value="Fun_TF"/>
</dbReference>
<sequence>MSTTLSPDEFVLDPGYLAFQEELRCLIFHTAQTAAPSREGSPGLGIPPDGTSFSPEQQQETQAQVKAILSTGRHVEYLKNYVAEVAPWLDMFDSSRTFTIQVPNLAQRCPALLYAILALSARQIERKEGKQHSFDSLELYQEAIRLLNPLLQAKDLAIIPICVILCCLEMMSASPHDWRKHLEGCAALFDAFGVNGFSGGMLQAVFWCYARMGMSIFIQNLLIPKLNIHLTDLCGALISDGTQATLVSMDSWLSPGSPQFQAAHLFREHASPDMHANYAVFLCAQVCELIADRTRFVELGDRTSGCDAPSFERRWLALWNSLQAWVRDRPPDIVPVELVDAQPFPQILFVHWAGISSNQLYHTACILLLGCAPTGLRLQDPGHVGSAVWHAKCICGISFTNPHRGCLNNAIQPLWIAGRLLSHRSEHVLIAKLIRSIENMTGWATCWRISDLEVAWGHTVPRSPRRVLK</sequence>
<evidence type="ECO:0000256" key="3">
    <source>
        <dbReference type="SAM" id="MobiDB-lite"/>
    </source>
</evidence>
<evidence type="ECO:0000256" key="1">
    <source>
        <dbReference type="ARBA" id="ARBA00004123"/>
    </source>
</evidence>